<dbReference type="OrthoDB" id="10657268at2759"/>
<sequence>MIYHTKGLYNLDEEVDWVEYFAGMSACTHSQREAGYRAARLDIKFFDQKNSKTRKGRKTSNYYDLTSNSGFILACVMVMKGRSQDFIAWLAMKCSSFCGMNVGTSGRSAAASIGRDWYKSVKEANCLLERTICLCQLVTACFGVWVVEQPGSSVLDYYPAWLHFLARQYQVFGTCAVWKTRWWMMMYGSQSPKRHWAYSNSRSIGKLDIGSKKGFKSKITTVEKYTNRAGKVCYKGTDKLRGTEKFGQISPYFLKINFNCVKMLLIEKCVINYRDCCLPT</sequence>
<comment type="caution">
    <text evidence="1">The sequence shown here is derived from an EMBL/GenBank/DDBJ whole genome shotgun (WGS) entry which is preliminary data.</text>
</comment>
<protein>
    <submittedName>
        <fullName evidence="1">Uncharacterized protein</fullName>
    </submittedName>
</protein>
<name>A0A9P1D178_9DINO</name>
<dbReference type="EMBL" id="CAMXCT030002953">
    <property type="protein sequence ID" value="CAL4788826.1"/>
    <property type="molecule type" value="Genomic_DNA"/>
</dbReference>
<dbReference type="Proteomes" id="UP001152797">
    <property type="component" value="Unassembled WGS sequence"/>
</dbReference>
<proteinExistence type="predicted"/>
<reference evidence="1" key="1">
    <citation type="submission" date="2022-10" db="EMBL/GenBank/DDBJ databases">
        <authorList>
            <person name="Chen Y."/>
            <person name="Dougan E. K."/>
            <person name="Chan C."/>
            <person name="Rhodes N."/>
            <person name="Thang M."/>
        </authorList>
    </citation>
    <scope>NUCLEOTIDE SEQUENCE</scope>
</reference>
<evidence type="ECO:0000313" key="1">
    <source>
        <dbReference type="EMBL" id="CAI4001514.1"/>
    </source>
</evidence>
<accession>A0A9P1D178</accession>
<gene>
    <name evidence="1" type="ORF">C1SCF055_LOCUS27557</name>
</gene>
<keyword evidence="3" id="KW-1185">Reference proteome</keyword>
<dbReference type="AlphaFoldDB" id="A0A9P1D178"/>
<dbReference type="EMBL" id="CAMXCT020002953">
    <property type="protein sequence ID" value="CAL1154889.1"/>
    <property type="molecule type" value="Genomic_DNA"/>
</dbReference>
<organism evidence="1">
    <name type="scientific">Cladocopium goreaui</name>
    <dbReference type="NCBI Taxonomy" id="2562237"/>
    <lineage>
        <taxon>Eukaryota</taxon>
        <taxon>Sar</taxon>
        <taxon>Alveolata</taxon>
        <taxon>Dinophyceae</taxon>
        <taxon>Suessiales</taxon>
        <taxon>Symbiodiniaceae</taxon>
        <taxon>Cladocopium</taxon>
    </lineage>
</organism>
<evidence type="ECO:0000313" key="2">
    <source>
        <dbReference type="EMBL" id="CAL1154889.1"/>
    </source>
</evidence>
<evidence type="ECO:0000313" key="3">
    <source>
        <dbReference type="Proteomes" id="UP001152797"/>
    </source>
</evidence>
<reference evidence="2" key="2">
    <citation type="submission" date="2024-04" db="EMBL/GenBank/DDBJ databases">
        <authorList>
            <person name="Chen Y."/>
            <person name="Shah S."/>
            <person name="Dougan E. K."/>
            <person name="Thang M."/>
            <person name="Chan C."/>
        </authorList>
    </citation>
    <scope>NUCLEOTIDE SEQUENCE [LARGE SCALE GENOMIC DNA]</scope>
</reference>
<dbReference type="EMBL" id="CAMXCT010002953">
    <property type="protein sequence ID" value="CAI4001514.1"/>
    <property type="molecule type" value="Genomic_DNA"/>
</dbReference>